<protein>
    <submittedName>
        <fullName evidence="1">9683_t:CDS:1</fullName>
    </submittedName>
</protein>
<reference evidence="1" key="1">
    <citation type="submission" date="2021-06" db="EMBL/GenBank/DDBJ databases">
        <authorList>
            <person name="Kallberg Y."/>
            <person name="Tangrot J."/>
            <person name="Rosling A."/>
        </authorList>
    </citation>
    <scope>NUCLEOTIDE SEQUENCE</scope>
    <source>
        <strain evidence="1">MA453B</strain>
    </source>
</reference>
<organism evidence="1 2">
    <name type="scientific">Dentiscutata erythropus</name>
    <dbReference type="NCBI Taxonomy" id="1348616"/>
    <lineage>
        <taxon>Eukaryota</taxon>
        <taxon>Fungi</taxon>
        <taxon>Fungi incertae sedis</taxon>
        <taxon>Mucoromycota</taxon>
        <taxon>Glomeromycotina</taxon>
        <taxon>Glomeromycetes</taxon>
        <taxon>Diversisporales</taxon>
        <taxon>Gigasporaceae</taxon>
        <taxon>Dentiscutata</taxon>
    </lineage>
</organism>
<name>A0A9N9P2S0_9GLOM</name>
<dbReference type="EMBL" id="CAJVPY010032157">
    <property type="protein sequence ID" value="CAG8797453.1"/>
    <property type="molecule type" value="Genomic_DNA"/>
</dbReference>
<accession>A0A9N9P2S0</accession>
<gene>
    <name evidence="1" type="ORF">DERYTH_LOCUS22681</name>
</gene>
<feature type="non-terminal residue" evidence="1">
    <location>
        <position position="1"/>
    </location>
</feature>
<proteinExistence type="predicted"/>
<evidence type="ECO:0000313" key="2">
    <source>
        <dbReference type="Proteomes" id="UP000789405"/>
    </source>
</evidence>
<sequence>DILKKIRTKKLDIPEVTKILSVEDEPSLIYTSRLLTSIVYKAVRQHNEVARQYNETKCVIDWESH</sequence>
<keyword evidence="2" id="KW-1185">Reference proteome</keyword>
<comment type="caution">
    <text evidence="1">The sequence shown here is derived from an EMBL/GenBank/DDBJ whole genome shotgun (WGS) entry which is preliminary data.</text>
</comment>
<evidence type="ECO:0000313" key="1">
    <source>
        <dbReference type="EMBL" id="CAG8797453.1"/>
    </source>
</evidence>
<dbReference type="AlphaFoldDB" id="A0A9N9P2S0"/>
<dbReference type="Proteomes" id="UP000789405">
    <property type="component" value="Unassembled WGS sequence"/>
</dbReference>